<proteinExistence type="predicted"/>
<organism evidence="1 2">
    <name type="scientific">Prauserella muralis</name>
    <dbReference type="NCBI Taxonomy" id="588067"/>
    <lineage>
        <taxon>Bacteria</taxon>
        <taxon>Bacillati</taxon>
        <taxon>Actinomycetota</taxon>
        <taxon>Actinomycetes</taxon>
        <taxon>Pseudonocardiales</taxon>
        <taxon>Pseudonocardiaceae</taxon>
        <taxon>Prauserella</taxon>
    </lineage>
</organism>
<keyword evidence="2" id="KW-1185">Reference proteome</keyword>
<accession>A0A2V4AH83</accession>
<protein>
    <submittedName>
        <fullName evidence="1">Uncharacterized protein</fullName>
    </submittedName>
</protein>
<dbReference type="Proteomes" id="UP000249915">
    <property type="component" value="Unassembled WGS sequence"/>
</dbReference>
<evidence type="ECO:0000313" key="2">
    <source>
        <dbReference type="Proteomes" id="UP000249915"/>
    </source>
</evidence>
<sequence>MCARLITDYAMYFVTMSSEPLLAALDDVGLTAKWVLPRDQDTIQPHEVVLRANRGTRTMELRWAEMQRRLLLELADLPMWAEGVAQLMNHHDSGRHPWQSFSDEWKAWA</sequence>
<comment type="caution">
    <text evidence="1">The sequence shown here is derived from an EMBL/GenBank/DDBJ whole genome shotgun (WGS) entry which is preliminary data.</text>
</comment>
<dbReference type="EMBL" id="MASW01000007">
    <property type="protein sequence ID" value="PXY19258.1"/>
    <property type="molecule type" value="Genomic_DNA"/>
</dbReference>
<reference evidence="1 2" key="1">
    <citation type="submission" date="2016-07" db="EMBL/GenBank/DDBJ databases">
        <title>Draft genome sequence of Prauserella muralis DSM 45305, isolated from a mould-covered wall in an indoor environment.</title>
        <authorList>
            <person name="Ruckert C."/>
            <person name="Albersmeier A."/>
            <person name="Jiang C.-L."/>
            <person name="Jiang Y."/>
            <person name="Kalinowski J."/>
            <person name="Schneider O."/>
            <person name="Winkler A."/>
            <person name="Zotchev S.B."/>
        </authorList>
    </citation>
    <scope>NUCLEOTIDE SEQUENCE [LARGE SCALE GENOMIC DNA]</scope>
    <source>
        <strain evidence="1 2">DSM 45305</strain>
    </source>
</reference>
<name>A0A2V4AH83_9PSEU</name>
<dbReference type="AlphaFoldDB" id="A0A2V4AH83"/>
<gene>
    <name evidence="1" type="ORF">BAY60_31250</name>
</gene>
<evidence type="ECO:0000313" key="1">
    <source>
        <dbReference type="EMBL" id="PXY19258.1"/>
    </source>
</evidence>